<dbReference type="InterPro" id="IPR043148">
    <property type="entry name" value="TagF_C"/>
</dbReference>
<dbReference type="SUPFAM" id="SSF53756">
    <property type="entry name" value="UDP-Glycosyltransferase/glycogen phosphorylase"/>
    <property type="match status" value="1"/>
</dbReference>
<dbReference type="AlphaFoldDB" id="A0ABD6C702"/>
<keyword evidence="2" id="KW-1185">Reference proteome</keyword>
<comment type="caution">
    <text evidence="1">The sequence shown here is derived from an EMBL/GenBank/DDBJ whole genome shotgun (WGS) entry which is preliminary data.</text>
</comment>
<organism evidence="1 2">
    <name type="scientific">Halorientalis brevis</name>
    <dbReference type="NCBI Taxonomy" id="1126241"/>
    <lineage>
        <taxon>Archaea</taxon>
        <taxon>Methanobacteriati</taxon>
        <taxon>Methanobacteriota</taxon>
        <taxon>Stenosarchaea group</taxon>
        <taxon>Halobacteria</taxon>
        <taxon>Halobacteriales</taxon>
        <taxon>Haloarculaceae</taxon>
        <taxon>Halorientalis</taxon>
    </lineage>
</organism>
<dbReference type="InterPro" id="IPR007554">
    <property type="entry name" value="Glycerophosphate_synth"/>
</dbReference>
<reference evidence="1 2" key="1">
    <citation type="journal article" date="2019" name="Int. J. Syst. Evol. Microbiol.">
        <title>The Global Catalogue of Microorganisms (GCM) 10K type strain sequencing project: providing services to taxonomists for standard genome sequencing and annotation.</title>
        <authorList>
            <consortium name="The Broad Institute Genomics Platform"/>
            <consortium name="The Broad Institute Genome Sequencing Center for Infectious Disease"/>
            <person name="Wu L."/>
            <person name="Ma J."/>
        </authorList>
    </citation>
    <scope>NUCLEOTIDE SEQUENCE [LARGE SCALE GENOMIC DNA]</scope>
    <source>
        <strain evidence="1 2">CGMCC 1.12125</strain>
    </source>
</reference>
<proteinExistence type="predicted"/>
<dbReference type="RefSeq" id="WP_247377521.1">
    <property type="nucleotide sequence ID" value="NZ_JALLGV010000003.1"/>
</dbReference>
<dbReference type="Proteomes" id="UP001597119">
    <property type="component" value="Unassembled WGS sequence"/>
</dbReference>
<accession>A0ABD6C702</accession>
<gene>
    <name evidence="1" type="ORF">ACFR9U_01210</name>
</gene>
<dbReference type="EMBL" id="JBHUDJ010000001">
    <property type="protein sequence ID" value="MFD1585584.1"/>
    <property type="molecule type" value="Genomic_DNA"/>
</dbReference>
<protein>
    <submittedName>
        <fullName evidence="1">CDP-glycerol glycerophosphotransferase family protein</fullName>
    </submittedName>
</protein>
<dbReference type="Pfam" id="PF04464">
    <property type="entry name" value="Glyphos_transf"/>
    <property type="match status" value="1"/>
</dbReference>
<evidence type="ECO:0000313" key="1">
    <source>
        <dbReference type="EMBL" id="MFD1585584.1"/>
    </source>
</evidence>
<sequence length="329" mass="37114">MPEILYTVEFPFQAKTFEAIDPHVDVASAYLPLRPAAKGCTDEIDEVDLAYMDVGYVNRQVREIDPSVVVYNHNYRHRDVDFQTEYPLVHVRHGASIGRGTVQVDVEEVFPLMDAALAPGEWWATQYRETESPLAVETVGIPEADALVDSEPPRQRRVLYAPTNTRYGQGSLCNTAEHVLDTFAGSDYHLRFRPHPHDTLEQPARSLVRKCRDRICDLPTVTFDDAWSPVESLLWADVLISDYSGTVTEWLHTGRPLLQLTDVVSETNEVPEIGTTTDELAIETVDRLYEDGHSQAERDRRDAWLDRLGIPMDGRAGRRAASVLTAIVE</sequence>
<evidence type="ECO:0000313" key="2">
    <source>
        <dbReference type="Proteomes" id="UP001597119"/>
    </source>
</evidence>
<dbReference type="Gene3D" id="3.40.50.12580">
    <property type="match status" value="1"/>
</dbReference>
<name>A0ABD6C702_9EURY</name>